<feature type="transmembrane region" description="Helical" evidence="10">
    <location>
        <begin position="21"/>
        <end position="43"/>
    </location>
</feature>
<comment type="similarity">
    <text evidence="3">Belongs to the COX11/CtaG family.</text>
</comment>
<name>A0A323UWR3_9RHOO</name>
<evidence type="ECO:0000256" key="6">
    <source>
        <dbReference type="ARBA" id="ARBA00022968"/>
    </source>
</evidence>
<evidence type="ECO:0000256" key="9">
    <source>
        <dbReference type="ARBA" id="ARBA00023136"/>
    </source>
</evidence>
<evidence type="ECO:0000256" key="5">
    <source>
        <dbReference type="ARBA" id="ARBA00022692"/>
    </source>
</evidence>
<keyword evidence="5 10" id="KW-0812">Transmembrane</keyword>
<evidence type="ECO:0000313" key="12">
    <source>
        <dbReference type="Proteomes" id="UP000248259"/>
    </source>
</evidence>
<dbReference type="InterPro" id="IPR023471">
    <property type="entry name" value="CtaG/Cox11_dom_sf"/>
</dbReference>
<comment type="caution">
    <text evidence="11">The sequence shown here is derived from an EMBL/GenBank/DDBJ whole genome shotgun (WGS) entry which is preliminary data.</text>
</comment>
<evidence type="ECO:0000256" key="2">
    <source>
        <dbReference type="ARBA" id="ARBA00004382"/>
    </source>
</evidence>
<dbReference type="PIRSF" id="PIRSF005413">
    <property type="entry name" value="COX11"/>
    <property type="match status" value="1"/>
</dbReference>
<dbReference type="Pfam" id="PF04442">
    <property type="entry name" value="CtaG_Cox11"/>
    <property type="match status" value="1"/>
</dbReference>
<dbReference type="InterPro" id="IPR007533">
    <property type="entry name" value="Cyt_c_oxidase_assmbl_CtaG"/>
</dbReference>
<evidence type="ECO:0000256" key="3">
    <source>
        <dbReference type="ARBA" id="ARBA00009620"/>
    </source>
</evidence>
<protein>
    <recommendedName>
        <fullName evidence="4">Cytochrome c oxidase assembly protein CtaG</fullName>
    </recommendedName>
</protein>
<gene>
    <name evidence="11" type="ORF">DNK49_15790</name>
</gene>
<keyword evidence="7 10" id="KW-1133">Transmembrane helix</keyword>
<dbReference type="PANTHER" id="PTHR21320:SF3">
    <property type="entry name" value="CYTOCHROME C OXIDASE ASSEMBLY PROTEIN COX11, MITOCHONDRIAL-RELATED"/>
    <property type="match status" value="1"/>
</dbReference>
<dbReference type="PANTHER" id="PTHR21320">
    <property type="entry name" value="CYTOCHROME C OXIDASE ASSEMBLY PROTEIN COX11-RELATED"/>
    <property type="match status" value="1"/>
</dbReference>
<evidence type="ECO:0000256" key="1">
    <source>
        <dbReference type="ARBA" id="ARBA00004007"/>
    </source>
</evidence>
<dbReference type="NCBIfam" id="NF003465">
    <property type="entry name" value="PRK05089.1"/>
    <property type="match status" value="1"/>
</dbReference>
<evidence type="ECO:0000256" key="8">
    <source>
        <dbReference type="ARBA" id="ARBA00023008"/>
    </source>
</evidence>
<proteinExistence type="inferred from homology"/>
<keyword evidence="12" id="KW-1185">Reference proteome</keyword>
<dbReference type="GO" id="GO:0005886">
    <property type="term" value="C:plasma membrane"/>
    <property type="evidence" value="ECO:0007669"/>
    <property type="project" value="UniProtKB-SubCell"/>
</dbReference>
<comment type="subcellular location">
    <subcellularLocation>
        <location evidence="2">Cell inner membrane</location>
        <topology evidence="2">Single-pass type II membrane protein</topology>
        <orientation evidence="2">Periplasmic side</orientation>
    </subcellularLocation>
</comment>
<reference evidence="11 12" key="1">
    <citation type="submission" date="2018-06" db="EMBL/GenBank/DDBJ databases">
        <title>Azoarcus communis strain SWub3 genome.</title>
        <authorList>
            <person name="Zorraquino Salvo V."/>
            <person name="Toubiana D."/>
            <person name="Blumwald E."/>
        </authorList>
    </citation>
    <scope>NUCLEOTIDE SEQUENCE [LARGE SCALE GENOMIC DNA]</scope>
    <source>
        <strain evidence="11 12">SWub3</strain>
    </source>
</reference>
<evidence type="ECO:0000256" key="10">
    <source>
        <dbReference type="SAM" id="Phobius"/>
    </source>
</evidence>
<dbReference type="SUPFAM" id="SSF110111">
    <property type="entry name" value="Ctag/Cox11"/>
    <property type="match status" value="1"/>
</dbReference>
<evidence type="ECO:0000256" key="4">
    <source>
        <dbReference type="ARBA" id="ARBA00015384"/>
    </source>
</evidence>
<keyword evidence="9 10" id="KW-0472">Membrane</keyword>
<keyword evidence="6" id="KW-0735">Signal-anchor</keyword>
<dbReference type="AlphaFoldDB" id="A0A323UWR3"/>
<sequence length="196" mass="21959">MTQRDSKQRRAARLAADNRQLLLRLTLSAVVMFGFGFLLVPFYEKICEVTGINNLLQPDRIEIGNTQIDTTRTVLVQFDANLHDLPWRFQPQQRSVRVHPGELVHVAYEVGNNRDIAVTGQAVPSYGPQLAGQFFKKMDCFCFTQQTLAPGEQRTMPLVFVLDPALPADVTTITLSYTFFEIQGRQAAKVADDGAS</sequence>
<dbReference type="Gene3D" id="2.60.370.10">
    <property type="entry name" value="Ctag/Cox11"/>
    <property type="match status" value="1"/>
</dbReference>
<evidence type="ECO:0000256" key="7">
    <source>
        <dbReference type="ARBA" id="ARBA00022989"/>
    </source>
</evidence>
<dbReference type="EMBL" id="QKOE01000012">
    <property type="protein sequence ID" value="PZA15666.1"/>
    <property type="molecule type" value="Genomic_DNA"/>
</dbReference>
<comment type="function">
    <text evidence="1">Exerts its effect at some terminal stage of cytochrome c oxidase synthesis, probably by being involved in the insertion of the copper B into subunit I.</text>
</comment>
<keyword evidence="8" id="KW-0186">Copper</keyword>
<accession>A0A323UWR3</accession>
<organism evidence="11 12">
    <name type="scientific">Parazoarcus communis SWub3 = DSM 12120</name>
    <dbReference type="NCBI Taxonomy" id="1121029"/>
    <lineage>
        <taxon>Bacteria</taxon>
        <taxon>Pseudomonadati</taxon>
        <taxon>Pseudomonadota</taxon>
        <taxon>Betaproteobacteria</taxon>
        <taxon>Rhodocyclales</taxon>
        <taxon>Zoogloeaceae</taxon>
        <taxon>Parazoarcus</taxon>
    </lineage>
</organism>
<dbReference type="OrthoDB" id="9804841at2"/>
<evidence type="ECO:0000313" key="11">
    <source>
        <dbReference type="EMBL" id="PZA15666.1"/>
    </source>
</evidence>
<dbReference type="RefSeq" id="WP_110526637.1">
    <property type="nucleotide sequence ID" value="NZ_QKOE01000012.1"/>
</dbReference>
<dbReference type="Proteomes" id="UP000248259">
    <property type="component" value="Unassembled WGS sequence"/>
</dbReference>
<dbReference type="GO" id="GO:0005507">
    <property type="term" value="F:copper ion binding"/>
    <property type="evidence" value="ECO:0007669"/>
    <property type="project" value="InterPro"/>
</dbReference>